<keyword evidence="2" id="KW-1185">Reference proteome</keyword>
<dbReference type="Proteomes" id="UP000663722">
    <property type="component" value="Chromosome"/>
</dbReference>
<protein>
    <submittedName>
        <fullName evidence="1">Uncharacterized protein</fullName>
    </submittedName>
</protein>
<accession>A0A975GL99</accession>
<dbReference type="AlphaFoldDB" id="A0A975GL99"/>
<evidence type="ECO:0000313" key="1">
    <source>
        <dbReference type="EMBL" id="QTA85350.1"/>
    </source>
</evidence>
<proteinExistence type="predicted"/>
<name>A0A975GL99_9BACT</name>
<reference evidence="1" key="1">
    <citation type="journal article" date="2021" name="Microb. Physiol.">
        <title>Proteogenomic Insights into the Physiology of Marine, Sulfate-Reducing, Filamentous Desulfonema limicola and Desulfonema magnum.</title>
        <authorList>
            <person name="Schnaars V."/>
            <person name="Wohlbrand L."/>
            <person name="Scheve S."/>
            <person name="Hinrichs C."/>
            <person name="Reinhardt R."/>
            <person name="Rabus R."/>
        </authorList>
    </citation>
    <scope>NUCLEOTIDE SEQUENCE</scope>
    <source>
        <strain evidence="1">4be13</strain>
    </source>
</reference>
<gene>
    <name evidence="1" type="ORF">dnm_013550</name>
</gene>
<dbReference type="EMBL" id="CP061800">
    <property type="protein sequence ID" value="QTA85350.1"/>
    <property type="molecule type" value="Genomic_DNA"/>
</dbReference>
<evidence type="ECO:0000313" key="2">
    <source>
        <dbReference type="Proteomes" id="UP000663722"/>
    </source>
</evidence>
<organism evidence="1 2">
    <name type="scientific">Desulfonema magnum</name>
    <dbReference type="NCBI Taxonomy" id="45655"/>
    <lineage>
        <taxon>Bacteria</taxon>
        <taxon>Pseudomonadati</taxon>
        <taxon>Thermodesulfobacteriota</taxon>
        <taxon>Desulfobacteria</taxon>
        <taxon>Desulfobacterales</taxon>
        <taxon>Desulfococcaceae</taxon>
        <taxon>Desulfonema</taxon>
    </lineage>
</organism>
<sequence length="61" mass="6942">MFLIGETEVLNVCKHPHKSDSNTDKKIVCKFIKSDPSQSLFSRTKSQKSQITIGFFILNPE</sequence>
<dbReference type="KEGG" id="dmm:dnm_013550"/>